<dbReference type="GO" id="GO:0003864">
    <property type="term" value="F:3-methyl-2-oxobutanoate hydroxymethyltransferase activity"/>
    <property type="evidence" value="ECO:0007669"/>
    <property type="project" value="UniProtKB-EC"/>
</dbReference>
<dbReference type="PANTHER" id="PTHR20881:SF0">
    <property type="entry name" value="3-METHYL-2-OXOBUTANOATE HYDROXYMETHYLTRANSFERASE"/>
    <property type="match status" value="1"/>
</dbReference>
<evidence type="ECO:0000256" key="4">
    <source>
        <dbReference type="ARBA" id="ARBA00022655"/>
    </source>
</evidence>
<dbReference type="Proteomes" id="UP001242480">
    <property type="component" value="Unassembled WGS sequence"/>
</dbReference>
<dbReference type="EC" id="2.1.2.11" evidence="3"/>
<organism evidence="6 7">
    <name type="scientific">Labrys wisconsinensis</name>
    <dbReference type="NCBI Taxonomy" id="425677"/>
    <lineage>
        <taxon>Bacteria</taxon>
        <taxon>Pseudomonadati</taxon>
        <taxon>Pseudomonadota</taxon>
        <taxon>Alphaproteobacteria</taxon>
        <taxon>Hyphomicrobiales</taxon>
        <taxon>Xanthobacteraceae</taxon>
        <taxon>Labrys</taxon>
    </lineage>
</organism>
<dbReference type="InterPro" id="IPR015813">
    <property type="entry name" value="Pyrv/PenolPyrv_kinase-like_dom"/>
</dbReference>
<evidence type="ECO:0000313" key="7">
    <source>
        <dbReference type="Proteomes" id="UP001242480"/>
    </source>
</evidence>
<evidence type="ECO:0000256" key="5">
    <source>
        <dbReference type="ARBA" id="ARBA00022679"/>
    </source>
</evidence>
<keyword evidence="4" id="KW-0566">Pantothenate biosynthesis</keyword>
<dbReference type="Pfam" id="PF02548">
    <property type="entry name" value="Pantoate_transf"/>
    <property type="match status" value="1"/>
</dbReference>
<evidence type="ECO:0000256" key="1">
    <source>
        <dbReference type="ARBA" id="ARBA00008676"/>
    </source>
</evidence>
<sequence>MTMRDGRPSVADIRAMKAAGQKLSMLYVTTPDEAAAAAAAGIDMLSIEGRFFDAAMREAAGRCFVQVGLPYGPHGALVTAEDYLRAAFAFMRLGGDCFYCAASLEIQKALCDNAVPVVAHVGLIPSQCTWTGGFKAVGKTAGSAKAVWDHVKRLEAIGCFGAELEVVPDRVAEVIARSTPLIMLGMGAGAGADAQYLFAEDVLGYTPGHKPRHAKTYRDFAAEYRRLQQERIGAFREFIADVRTGAYPEPCHAVPIADAELEGFLAAIGR</sequence>
<evidence type="ECO:0000256" key="2">
    <source>
        <dbReference type="ARBA" id="ARBA00011424"/>
    </source>
</evidence>
<dbReference type="PANTHER" id="PTHR20881">
    <property type="entry name" value="3-METHYL-2-OXOBUTANOATE HYDROXYMETHYLTRANSFERASE"/>
    <property type="match status" value="1"/>
</dbReference>
<keyword evidence="7" id="KW-1185">Reference proteome</keyword>
<keyword evidence="5 6" id="KW-0808">Transferase</keyword>
<comment type="subunit">
    <text evidence="2">Homodecamer; pentamer of dimers.</text>
</comment>
<protein>
    <recommendedName>
        <fullName evidence="3">3-methyl-2-oxobutanoate hydroxymethyltransferase</fullName>
        <ecNumber evidence="3">2.1.2.11</ecNumber>
    </recommendedName>
</protein>
<comment type="similarity">
    <text evidence="1">Belongs to the PanB family.</text>
</comment>
<evidence type="ECO:0000313" key="6">
    <source>
        <dbReference type="EMBL" id="MDQ0473359.1"/>
    </source>
</evidence>
<dbReference type="InterPro" id="IPR040442">
    <property type="entry name" value="Pyrv_kinase-like_dom_sf"/>
</dbReference>
<accession>A0ABU0JGG1</accession>
<name>A0ABU0JGG1_9HYPH</name>
<dbReference type="InterPro" id="IPR003700">
    <property type="entry name" value="Pantoate_hydroxy_MeTrfase"/>
</dbReference>
<dbReference type="Gene3D" id="3.20.20.60">
    <property type="entry name" value="Phosphoenolpyruvate-binding domains"/>
    <property type="match status" value="1"/>
</dbReference>
<reference evidence="6 7" key="1">
    <citation type="submission" date="2023-07" db="EMBL/GenBank/DDBJ databases">
        <title>Genomic Encyclopedia of Type Strains, Phase IV (KMG-IV): sequencing the most valuable type-strain genomes for metagenomic binning, comparative biology and taxonomic classification.</title>
        <authorList>
            <person name="Goeker M."/>
        </authorList>
    </citation>
    <scope>NUCLEOTIDE SEQUENCE [LARGE SCALE GENOMIC DNA]</scope>
    <source>
        <strain evidence="6 7">DSM 19619</strain>
    </source>
</reference>
<gene>
    <name evidence="6" type="ORF">QO011_006395</name>
</gene>
<evidence type="ECO:0000256" key="3">
    <source>
        <dbReference type="ARBA" id="ARBA00012618"/>
    </source>
</evidence>
<dbReference type="EMBL" id="JAUSVX010000016">
    <property type="protein sequence ID" value="MDQ0473359.1"/>
    <property type="molecule type" value="Genomic_DNA"/>
</dbReference>
<comment type="caution">
    <text evidence="6">The sequence shown here is derived from an EMBL/GenBank/DDBJ whole genome shotgun (WGS) entry which is preliminary data.</text>
</comment>
<proteinExistence type="inferred from homology"/>
<dbReference type="SUPFAM" id="SSF51621">
    <property type="entry name" value="Phosphoenolpyruvate/pyruvate domain"/>
    <property type="match status" value="1"/>
</dbReference>